<evidence type="ECO:0000313" key="6">
    <source>
        <dbReference type="EMBL" id="KAJ3251568.1"/>
    </source>
</evidence>
<dbReference type="InterPro" id="IPR038526">
    <property type="entry name" value="Ribosomal_eL22_sf"/>
</dbReference>
<dbReference type="GO" id="GO:1990904">
    <property type="term" value="C:ribonucleoprotein complex"/>
    <property type="evidence" value="ECO:0007669"/>
    <property type="project" value="UniProtKB-KW"/>
</dbReference>
<dbReference type="EMBL" id="JADGKB010000177">
    <property type="protein sequence ID" value="KAJ3251568.1"/>
    <property type="molecule type" value="Genomic_DNA"/>
</dbReference>
<dbReference type="AlphaFoldDB" id="A0AAD5U9V2"/>
<dbReference type="PANTHER" id="PTHR10064:SF0">
    <property type="entry name" value="FI24544P1-RELATED"/>
    <property type="match status" value="1"/>
</dbReference>
<dbReference type="Proteomes" id="UP001210925">
    <property type="component" value="Unassembled WGS sequence"/>
</dbReference>
<dbReference type="Pfam" id="PF01776">
    <property type="entry name" value="Ribosomal_L22e"/>
    <property type="match status" value="1"/>
</dbReference>
<dbReference type="GO" id="GO:0005737">
    <property type="term" value="C:cytoplasm"/>
    <property type="evidence" value="ECO:0007669"/>
    <property type="project" value="UniProtKB-ARBA"/>
</dbReference>
<dbReference type="GO" id="GO:0003723">
    <property type="term" value="F:RNA binding"/>
    <property type="evidence" value="ECO:0007669"/>
    <property type="project" value="TreeGrafter"/>
</dbReference>
<dbReference type="FunFam" id="3.30.1360.210:FF:000001">
    <property type="entry name" value="60S ribosomal protein L22 1"/>
    <property type="match status" value="1"/>
</dbReference>
<keyword evidence="7" id="KW-1185">Reference proteome</keyword>
<dbReference type="GO" id="GO:0002181">
    <property type="term" value="P:cytoplasmic translation"/>
    <property type="evidence" value="ECO:0007669"/>
    <property type="project" value="TreeGrafter"/>
</dbReference>
<sequence>MAQKQVQKKTASKFTIDATKPAADGVFDIAQFEKFLQDRIKVEGRTGNLTDAVTIARSGSIITVTASATTPFAKRYIKYLAKKFLKKHSLRDWIRVVASSKSAYELRYFNIAGDEEEEEDEE</sequence>
<evidence type="ECO:0000256" key="5">
    <source>
        <dbReference type="ARBA" id="ARBA00041214"/>
    </source>
</evidence>
<comment type="similarity">
    <text evidence="1">Belongs to the eukaryotic ribosomal protein eL22 family.</text>
</comment>
<evidence type="ECO:0000256" key="3">
    <source>
        <dbReference type="ARBA" id="ARBA00023274"/>
    </source>
</evidence>
<organism evidence="6 7">
    <name type="scientific">Boothiomyces macroporosus</name>
    <dbReference type="NCBI Taxonomy" id="261099"/>
    <lineage>
        <taxon>Eukaryota</taxon>
        <taxon>Fungi</taxon>
        <taxon>Fungi incertae sedis</taxon>
        <taxon>Chytridiomycota</taxon>
        <taxon>Chytridiomycota incertae sedis</taxon>
        <taxon>Chytridiomycetes</taxon>
        <taxon>Rhizophydiales</taxon>
        <taxon>Terramycetaceae</taxon>
        <taxon>Boothiomyces</taxon>
    </lineage>
</organism>
<dbReference type="GO" id="GO:0003735">
    <property type="term" value="F:structural constituent of ribosome"/>
    <property type="evidence" value="ECO:0007669"/>
    <property type="project" value="InterPro"/>
</dbReference>
<dbReference type="Gene3D" id="3.30.1360.210">
    <property type="match status" value="1"/>
</dbReference>
<accession>A0AAD5U9V2</accession>
<evidence type="ECO:0000256" key="4">
    <source>
        <dbReference type="ARBA" id="ARBA00040613"/>
    </source>
</evidence>
<comment type="caution">
    <text evidence="6">The sequence shown here is derived from an EMBL/GenBank/DDBJ whole genome shotgun (WGS) entry which is preliminary data.</text>
</comment>
<protein>
    <recommendedName>
        <fullName evidence="4">Large ribosomal subunit protein eL22</fullName>
    </recommendedName>
    <alternativeName>
        <fullName evidence="5">60S ribosomal protein L22</fullName>
    </alternativeName>
</protein>
<evidence type="ECO:0000313" key="7">
    <source>
        <dbReference type="Proteomes" id="UP001210925"/>
    </source>
</evidence>
<keyword evidence="3" id="KW-0687">Ribonucleoprotein</keyword>
<reference evidence="6" key="1">
    <citation type="submission" date="2020-05" db="EMBL/GenBank/DDBJ databases">
        <title>Phylogenomic resolution of chytrid fungi.</title>
        <authorList>
            <person name="Stajich J.E."/>
            <person name="Amses K."/>
            <person name="Simmons R."/>
            <person name="Seto K."/>
            <person name="Myers J."/>
            <person name="Bonds A."/>
            <person name="Quandt C.A."/>
            <person name="Barry K."/>
            <person name="Liu P."/>
            <person name="Grigoriev I."/>
            <person name="Longcore J.E."/>
            <person name="James T.Y."/>
        </authorList>
    </citation>
    <scope>NUCLEOTIDE SEQUENCE</scope>
    <source>
        <strain evidence="6">PLAUS21</strain>
    </source>
</reference>
<evidence type="ECO:0000256" key="2">
    <source>
        <dbReference type="ARBA" id="ARBA00022980"/>
    </source>
</evidence>
<dbReference type="InterPro" id="IPR002671">
    <property type="entry name" value="Ribosomal_eL22"/>
</dbReference>
<name>A0AAD5U9V2_9FUNG</name>
<proteinExistence type="inferred from homology"/>
<keyword evidence="2" id="KW-0689">Ribosomal protein</keyword>
<evidence type="ECO:0000256" key="1">
    <source>
        <dbReference type="ARBA" id="ARBA00007817"/>
    </source>
</evidence>
<dbReference type="PANTHER" id="PTHR10064">
    <property type="entry name" value="60S RIBOSOMAL PROTEIN L22"/>
    <property type="match status" value="1"/>
</dbReference>
<dbReference type="GO" id="GO:0005840">
    <property type="term" value="C:ribosome"/>
    <property type="evidence" value="ECO:0007669"/>
    <property type="project" value="UniProtKB-KW"/>
</dbReference>
<gene>
    <name evidence="6" type="ORF">HK103_002247</name>
</gene>